<evidence type="ECO:0000259" key="2">
    <source>
        <dbReference type="Pfam" id="PF04773"/>
    </source>
</evidence>
<dbReference type="InterPro" id="IPR032623">
    <property type="entry name" value="FecR_N"/>
</dbReference>
<protein>
    <submittedName>
        <fullName evidence="4">Sigma factor regulatory protein, FecR/PupR family</fullName>
    </submittedName>
</protein>
<dbReference type="PIRSF" id="PIRSF018266">
    <property type="entry name" value="FecR"/>
    <property type="match status" value="1"/>
</dbReference>
<evidence type="ECO:0000313" key="5">
    <source>
        <dbReference type="Proteomes" id="UP000006286"/>
    </source>
</evidence>
<feature type="domain" description="FecR protein" evidence="2">
    <location>
        <begin position="124"/>
        <end position="213"/>
    </location>
</feature>
<feature type="region of interest" description="Disordered" evidence="1">
    <location>
        <begin position="70"/>
        <end position="91"/>
    </location>
</feature>
<dbReference type="Pfam" id="PF16220">
    <property type="entry name" value="DUF4880"/>
    <property type="match status" value="1"/>
</dbReference>
<reference evidence="4 5" key="1">
    <citation type="journal article" date="2012" name="J. Bacteriol.">
        <title>Complete genome sequence of Alcanivorax dieselolei type strain B5.</title>
        <authorList>
            <person name="Lai Q."/>
            <person name="Li W."/>
            <person name="Shao Z."/>
        </authorList>
    </citation>
    <scope>NUCLEOTIDE SEQUENCE [LARGE SCALE GENOMIC DNA]</scope>
    <source>
        <strain evidence="5">DSM 16502 / CGMCC 1.3690 / B-5</strain>
    </source>
</reference>
<accession>K0CGE5</accession>
<gene>
    <name evidence="4" type="ordered locus">B5T_03168</name>
</gene>
<dbReference type="Gene3D" id="3.55.50.30">
    <property type="match status" value="1"/>
</dbReference>
<dbReference type="KEGG" id="adi:B5T_03168"/>
<proteinExistence type="predicted"/>
<dbReference type="InterPro" id="IPR012373">
    <property type="entry name" value="Ferrdict_sens_TM"/>
</dbReference>
<keyword evidence="5" id="KW-1185">Reference proteome</keyword>
<dbReference type="Proteomes" id="UP000006286">
    <property type="component" value="Chromosome"/>
</dbReference>
<evidence type="ECO:0000313" key="4">
    <source>
        <dbReference type="EMBL" id="AFT71435.1"/>
    </source>
</evidence>
<dbReference type="EMBL" id="CP003466">
    <property type="protein sequence ID" value="AFT71435.1"/>
    <property type="molecule type" value="Genomic_DNA"/>
</dbReference>
<dbReference type="STRING" id="930169.B5T_03168"/>
<dbReference type="Gene3D" id="2.60.120.1440">
    <property type="match status" value="1"/>
</dbReference>
<dbReference type="eggNOG" id="COG3712">
    <property type="taxonomic scope" value="Bacteria"/>
</dbReference>
<dbReference type="GO" id="GO:0016989">
    <property type="term" value="F:sigma factor antagonist activity"/>
    <property type="evidence" value="ECO:0007669"/>
    <property type="project" value="TreeGrafter"/>
</dbReference>
<dbReference type="PANTHER" id="PTHR30273:SF2">
    <property type="entry name" value="PROTEIN FECR"/>
    <property type="match status" value="1"/>
</dbReference>
<dbReference type="AlphaFoldDB" id="K0CGE5"/>
<organism evidence="4 5">
    <name type="scientific">Alcanivorax dieselolei (strain DSM 16502 / CGMCC 1.3690 / MCCC 1A00001 / B-5)</name>
    <name type="common">Alloalcanivorax dieselolei</name>
    <dbReference type="NCBI Taxonomy" id="930169"/>
    <lineage>
        <taxon>Bacteria</taxon>
        <taxon>Pseudomonadati</taxon>
        <taxon>Pseudomonadota</taxon>
        <taxon>Gammaproteobacteria</taxon>
        <taxon>Oceanospirillales</taxon>
        <taxon>Alcanivoracaceae</taxon>
        <taxon>Alloalcanivorax</taxon>
    </lineage>
</organism>
<dbReference type="HOGENOM" id="CLU_050192_0_1_6"/>
<feature type="domain" description="FecR N-terminal" evidence="3">
    <location>
        <begin position="17"/>
        <end position="58"/>
    </location>
</feature>
<dbReference type="PANTHER" id="PTHR30273">
    <property type="entry name" value="PERIPLASMIC SIGNAL SENSOR AND SIGMA FACTOR ACTIVATOR FECR-RELATED"/>
    <property type="match status" value="1"/>
</dbReference>
<dbReference type="OrthoDB" id="8641865at2"/>
<sequence length="326" mass="35656">MNEQEHPEQDVLVLRKEAQAWLVRLKSGDATTEDAEAFRAWCARSPRHQEALAQARQLWTLLEPALAEVEHGDGSVQGRSNAPPAKPARGQSMGRRAFIGLAATAVGYIAVSSVWDGLNGQGDFHTEVGEQKRLALNDGVQLEMNTRTRVNQRLSSDGALALEVLGGEVGVQVAQTGAPLTVFVGKGTITSKAARFNVRHWDGETCVTCIEGRLSVETVHGLRQLSAKQQLLYDDQGVASVITADIEKVTGWQNRMLIFDDESLAQMITEINRYREGRIILLNEQLAQRRVQARIGLDQLDSVIALIRDSYGAHSTFLPGGVVILS</sequence>
<dbReference type="PATRIC" id="fig|930169.3.peg.3128"/>
<evidence type="ECO:0000256" key="1">
    <source>
        <dbReference type="SAM" id="MobiDB-lite"/>
    </source>
</evidence>
<dbReference type="RefSeq" id="WP_014995500.1">
    <property type="nucleotide sequence ID" value="NC_018691.1"/>
</dbReference>
<name>K0CGE5_ALCDB</name>
<evidence type="ECO:0000259" key="3">
    <source>
        <dbReference type="Pfam" id="PF16220"/>
    </source>
</evidence>
<dbReference type="InterPro" id="IPR006860">
    <property type="entry name" value="FecR"/>
</dbReference>
<dbReference type="Pfam" id="PF04773">
    <property type="entry name" value="FecR"/>
    <property type="match status" value="1"/>
</dbReference>